<feature type="compositionally biased region" description="Basic and acidic residues" evidence="1">
    <location>
        <begin position="153"/>
        <end position="167"/>
    </location>
</feature>
<dbReference type="OrthoDB" id="24581at2759"/>
<feature type="compositionally biased region" description="Polar residues" evidence="1">
    <location>
        <begin position="19"/>
        <end position="29"/>
    </location>
</feature>
<feature type="region of interest" description="Disordered" evidence="1">
    <location>
        <begin position="571"/>
        <end position="700"/>
    </location>
</feature>
<feature type="region of interest" description="Disordered" evidence="1">
    <location>
        <begin position="289"/>
        <end position="411"/>
    </location>
</feature>
<dbReference type="RefSeq" id="XP_023628439.1">
    <property type="nucleotide sequence ID" value="XM_023772671.1"/>
</dbReference>
<gene>
    <name evidence="3" type="ORF">RCC_07413</name>
</gene>
<dbReference type="AlphaFoldDB" id="A0A2D3V7Y2"/>
<feature type="domain" description="CRIB" evidence="2">
    <location>
        <begin position="175"/>
        <end position="188"/>
    </location>
</feature>
<feature type="region of interest" description="Disordered" evidence="1">
    <location>
        <begin position="1"/>
        <end position="168"/>
    </location>
</feature>
<proteinExistence type="predicted"/>
<evidence type="ECO:0000313" key="4">
    <source>
        <dbReference type="Proteomes" id="UP000225277"/>
    </source>
</evidence>
<accession>A0A2D3V7Y2</accession>
<feature type="compositionally biased region" description="Polar residues" evidence="1">
    <location>
        <begin position="674"/>
        <end position="699"/>
    </location>
</feature>
<feature type="compositionally biased region" description="Polar residues" evidence="1">
    <location>
        <begin position="1"/>
        <end position="10"/>
    </location>
</feature>
<dbReference type="InterPro" id="IPR000095">
    <property type="entry name" value="CRIB_dom"/>
</dbReference>
<evidence type="ECO:0000313" key="3">
    <source>
        <dbReference type="EMBL" id="CZT21550.1"/>
    </source>
</evidence>
<sequence>MDTVPGTTPDRTGAGSTEEAPTSPHTSLEYQRRRLSFFGRSNSDASTHRRALPTLNATMPTSKGRADPADSLTSRSSTALSQTRRKKVDPLDSIRKSLVGLGTWMKAPANDQVNPPRPGSSRRSSSRQSVSSDKPNTTLIPFAAPVTKTKPLKAPEEHEFTSEEQYYKHRKKSSISRPFNFQHLTHTAKKHIPLLQTVDERNLTAKFWSVNAYQKPKGDLKEIQADDLSEKLSTQPSELSFEIERPCSSQATTEVAESLDETTFDETQETKFNPDAFETIHEVHHAPEPAVKSPKHYSSMTALSSPTVNDPDKLRHLIKERGTRDEIVPPTLQRAVASSDVRASLPVRPAPPLETLSAPLTTLAGQSQRESKPLPPVPTRGVRKTHSKSSMRTLGQLFPAPPHGRAGSAADSVAGSVAGSFVSKRSSKSVATVNSRTDVFIEPTWEDDIDFAFDQEAEASCDFDWENVASPREEEEAELTPSDHDDDGGEPGGVRLSAWLGDAPSMSSSSSLDHTQHKRGSSVGHRGFQAARTGSGEVALSAPTSLKLGTSASGSPTPLIKASLLECERSPYTEGEMQFPGFDANRAPEYLSDPESSARSSERRKSSSANSWESSRRSMHVGSDTTRWSSASTSSIPDLVQSRRKSRSSVVKSHRMSRQLESVTSADEDDEEASTTTRLQPTRAQTDSFIMRRPSTSGDRTLLFSAGRTVQRGRSATPPSRIALAGGNVAEVPGEDHVGWI</sequence>
<feature type="compositionally biased region" description="Low complexity" evidence="1">
    <location>
        <begin position="121"/>
        <end position="132"/>
    </location>
</feature>
<feature type="compositionally biased region" description="Basic residues" evidence="1">
    <location>
        <begin position="642"/>
        <end position="657"/>
    </location>
</feature>
<reference evidence="3 4" key="1">
    <citation type="submission" date="2016-03" db="EMBL/GenBank/DDBJ databases">
        <authorList>
            <person name="Ploux O."/>
        </authorList>
    </citation>
    <scope>NUCLEOTIDE SEQUENCE [LARGE SCALE GENOMIC DNA]</scope>
    <source>
        <strain evidence="3 4">URUG2</strain>
    </source>
</reference>
<dbReference type="STRING" id="112498.A0A2D3V7Y2"/>
<feature type="compositionally biased region" description="Polar residues" evidence="1">
    <location>
        <begin position="623"/>
        <end position="636"/>
    </location>
</feature>
<feature type="compositionally biased region" description="Acidic residues" evidence="1">
    <location>
        <begin position="473"/>
        <end position="489"/>
    </location>
</feature>
<feature type="compositionally biased region" description="Polar residues" evidence="1">
    <location>
        <begin position="296"/>
        <end position="308"/>
    </location>
</feature>
<dbReference type="PROSITE" id="PS50108">
    <property type="entry name" value="CRIB"/>
    <property type="match status" value="1"/>
</dbReference>
<feature type="region of interest" description="Disordered" evidence="1">
    <location>
        <begin position="470"/>
        <end position="538"/>
    </location>
</feature>
<keyword evidence="4" id="KW-1185">Reference proteome</keyword>
<organism evidence="3 4">
    <name type="scientific">Ramularia collo-cygni</name>
    <dbReference type="NCBI Taxonomy" id="112498"/>
    <lineage>
        <taxon>Eukaryota</taxon>
        <taxon>Fungi</taxon>
        <taxon>Dikarya</taxon>
        <taxon>Ascomycota</taxon>
        <taxon>Pezizomycotina</taxon>
        <taxon>Dothideomycetes</taxon>
        <taxon>Dothideomycetidae</taxon>
        <taxon>Mycosphaerellales</taxon>
        <taxon>Mycosphaerellaceae</taxon>
        <taxon>Ramularia</taxon>
    </lineage>
</organism>
<dbReference type="GeneID" id="35602531"/>
<dbReference type="EMBL" id="FJUY01000011">
    <property type="protein sequence ID" value="CZT21550.1"/>
    <property type="molecule type" value="Genomic_DNA"/>
</dbReference>
<evidence type="ECO:0000256" key="1">
    <source>
        <dbReference type="SAM" id="MobiDB-lite"/>
    </source>
</evidence>
<dbReference type="Proteomes" id="UP000225277">
    <property type="component" value="Unassembled WGS sequence"/>
</dbReference>
<feature type="compositionally biased region" description="Polar residues" evidence="1">
    <location>
        <begin position="358"/>
        <end position="368"/>
    </location>
</feature>
<protein>
    <recommendedName>
        <fullName evidence="2">CRIB domain-containing protein</fullName>
    </recommendedName>
</protein>
<name>A0A2D3V7Y2_9PEZI</name>
<feature type="compositionally biased region" description="Basic and acidic residues" evidence="1">
    <location>
        <begin position="310"/>
        <end position="327"/>
    </location>
</feature>
<feature type="compositionally biased region" description="Polar residues" evidence="1">
    <location>
        <begin position="71"/>
        <end position="82"/>
    </location>
</feature>
<evidence type="ECO:0000259" key="2">
    <source>
        <dbReference type="PROSITE" id="PS50108"/>
    </source>
</evidence>